<comment type="caution">
    <text evidence="2">The sequence shown here is derived from an EMBL/GenBank/DDBJ whole genome shotgun (WGS) entry which is preliminary data.</text>
</comment>
<dbReference type="EMBL" id="BRXW01000185">
    <property type="protein sequence ID" value="GMI13065.1"/>
    <property type="molecule type" value="Genomic_DNA"/>
</dbReference>
<reference evidence="3" key="1">
    <citation type="journal article" date="2023" name="Commun. Biol.">
        <title>Genome analysis of Parmales, the sister group of diatoms, reveals the evolutionary specialization of diatoms from phago-mixotrophs to photoautotrophs.</title>
        <authorList>
            <person name="Ban H."/>
            <person name="Sato S."/>
            <person name="Yoshikawa S."/>
            <person name="Yamada K."/>
            <person name="Nakamura Y."/>
            <person name="Ichinomiya M."/>
            <person name="Sato N."/>
            <person name="Blanc-Mathieu R."/>
            <person name="Endo H."/>
            <person name="Kuwata A."/>
            <person name="Ogata H."/>
        </authorList>
    </citation>
    <scope>NUCLEOTIDE SEQUENCE [LARGE SCALE GENOMIC DNA]</scope>
    <source>
        <strain evidence="3">NIES 3700</strain>
    </source>
</reference>
<accession>A0A9W7FJ75</accession>
<evidence type="ECO:0000313" key="2">
    <source>
        <dbReference type="EMBL" id="GMI13065.1"/>
    </source>
</evidence>
<dbReference type="OrthoDB" id="10460141at2759"/>
<evidence type="ECO:0000256" key="1">
    <source>
        <dbReference type="SAM" id="Phobius"/>
    </source>
</evidence>
<evidence type="ECO:0000313" key="3">
    <source>
        <dbReference type="Proteomes" id="UP001165122"/>
    </source>
</evidence>
<sequence>MSASTYHYVISSSILPCRAPPSSPIKTYTITATVPQTNSPDGSGFPQCENTINTHSNFIGSSHELLSILIGTYPPPSNAMCLVTMDQSDLKVDSDLVTSLHTQWQSLASPQTSIITLPSSTTFTSSNLPQSSPLDEPNPSTLLSSLHSSFLYSSCALFHTVQLDPFYPYLPGSQIDSSYYIRAWSRGYDAYSFSSNNLKNLNNGYTEYKHTLTGRRNEIKRESEMRFKTFLRMGGGNGEEKRHRFGEYGISTKRGGLENFKTWIGRSGETWNSSGETWKNTVEPVTASSDVEEVYKCLDSDCQFIDMFKLKKSTANIISSNHKKTYTDTAGHTHPTGSDAYRAFNPHINPLPFPTISSRNPFIFVLFLVMLIMLFFGYVAHTSKNRMTTERRKGLTNPMSVMAGAKIV</sequence>
<dbReference type="Proteomes" id="UP001165122">
    <property type="component" value="Unassembled WGS sequence"/>
</dbReference>
<keyword evidence="3" id="KW-1185">Reference proteome</keyword>
<feature type="transmembrane region" description="Helical" evidence="1">
    <location>
        <begin position="362"/>
        <end position="381"/>
    </location>
</feature>
<keyword evidence="1" id="KW-0472">Membrane</keyword>
<keyword evidence="1" id="KW-1133">Transmembrane helix</keyword>
<dbReference type="Pfam" id="PF11397">
    <property type="entry name" value="GlcNAc"/>
    <property type="match status" value="1"/>
</dbReference>
<gene>
    <name evidence="2" type="ORF">TrLO_g3115</name>
</gene>
<keyword evidence="1" id="KW-0812">Transmembrane</keyword>
<name>A0A9W7FJ75_9STRA</name>
<dbReference type="AlphaFoldDB" id="A0A9W7FJ75"/>
<proteinExistence type="predicted"/>
<dbReference type="InterPro" id="IPR021067">
    <property type="entry name" value="Glycosyltransferase"/>
</dbReference>
<protein>
    <submittedName>
        <fullName evidence="2">Uncharacterized protein</fullName>
    </submittedName>
</protein>
<organism evidence="2 3">
    <name type="scientific">Triparma laevis f. longispina</name>
    <dbReference type="NCBI Taxonomy" id="1714387"/>
    <lineage>
        <taxon>Eukaryota</taxon>
        <taxon>Sar</taxon>
        <taxon>Stramenopiles</taxon>
        <taxon>Ochrophyta</taxon>
        <taxon>Bolidophyceae</taxon>
        <taxon>Parmales</taxon>
        <taxon>Triparmaceae</taxon>
        <taxon>Triparma</taxon>
    </lineage>
</organism>